<feature type="active site" description="Proton acceptor" evidence="13">
    <location>
        <position position="83"/>
    </location>
</feature>
<accession>L2F787</accession>
<evidence type="ECO:0000256" key="3">
    <source>
        <dbReference type="ARBA" id="ARBA00007164"/>
    </source>
</evidence>
<feature type="active site" description="Acyl-ester intermediate" evidence="13">
    <location>
        <position position="80"/>
    </location>
</feature>
<evidence type="ECO:0000256" key="1">
    <source>
        <dbReference type="ARBA" id="ARBA00003217"/>
    </source>
</evidence>
<dbReference type="UniPathway" id="UPA00219"/>
<dbReference type="EC" id="3.4.16.4" evidence="4"/>
<evidence type="ECO:0000256" key="4">
    <source>
        <dbReference type="ARBA" id="ARBA00012448"/>
    </source>
</evidence>
<gene>
    <name evidence="17" type="ORF">MOMA_07166</name>
</gene>
<dbReference type="SUPFAM" id="SSF69189">
    <property type="entry name" value="Penicillin-binding protein associated domain"/>
    <property type="match status" value="1"/>
</dbReference>
<dbReference type="PANTHER" id="PTHR21581">
    <property type="entry name" value="D-ALANYL-D-ALANINE CARBOXYPEPTIDASE"/>
    <property type="match status" value="1"/>
</dbReference>
<dbReference type="GO" id="GO:0071555">
    <property type="term" value="P:cell wall organization"/>
    <property type="evidence" value="ECO:0007669"/>
    <property type="project" value="UniProtKB-KW"/>
</dbReference>
<organism evidence="17 18">
    <name type="scientific">Moraxella macacae 0408225</name>
    <dbReference type="NCBI Taxonomy" id="1230338"/>
    <lineage>
        <taxon>Bacteria</taxon>
        <taxon>Pseudomonadati</taxon>
        <taxon>Pseudomonadota</taxon>
        <taxon>Gammaproteobacteria</taxon>
        <taxon>Moraxellales</taxon>
        <taxon>Moraxellaceae</taxon>
        <taxon>Moraxella</taxon>
    </lineage>
</organism>
<dbReference type="PRINTS" id="PR00725">
    <property type="entry name" value="DADACBPTASE1"/>
</dbReference>
<feature type="domain" description="Peptidase S11 D-Ala-D-Ala carboxypeptidase A C-terminal" evidence="16">
    <location>
        <begin position="295"/>
        <end position="385"/>
    </location>
</feature>
<dbReference type="SUPFAM" id="SSF56601">
    <property type="entry name" value="beta-lactamase/transpeptidase-like"/>
    <property type="match status" value="1"/>
</dbReference>
<evidence type="ECO:0000256" key="14">
    <source>
        <dbReference type="PIRSR" id="PIRSR618044-2"/>
    </source>
</evidence>
<keyword evidence="9" id="KW-0133">Cell shape</keyword>
<dbReference type="Pfam" id="PF00768">
    <property type="entry name" value="Peptidase_S11"/>
    <property type="match status" value="1"/>
</dbReference>
<keyword evidence="5 17" id="KW-0121">Carboxypeptidase</keyword>
<feature type="binding site" evidence="14">
    <location>
        <position position="245"/>
    </location>
    <ligand>
        <name>substrate</name>
    </ligand>
</feature>
<keyword evidence="11" id="KW-0961">Cell wall biogenesis/degradation</keyword>
<comment type="caution">
    <text evidence="17">The sequence shown here is derived from an EMBL/GenBank/DDBJ whole genome shotgun (WGS) entry which is preliminary data.</text>
</comment>
<dbReference type="eggNOG" id="COG1686">
    <property type="taxonomic scope" value="Bacteria"/>
</dbReference>
<dbReference type="InterPro" id="IPR012338">
    <property type="entry name" value="Beta-lactam/transpept-like"/>
</dbReference>
<dbReference type="GO" id="GO:0006508">
    <property type="term" value="P:proteolysis"/>
    <property type="evidence" value="ECO:0007669"/>
    <property type="project" value="UniProtKB-KW"/>
</dbReference>
<evidence type="ECO:0000256" key="8">
    <source>
        <dbReference type="ARBA" id="ARBA00022801"/>
    </source>
</evidence>
<keyword evidence="18" id="KW-1185">Reference proteome</keyword>
<reference evidence="17 18" key="1">
    <citation type="journal article" date="2013" name="Genome Announc.">
        <title>Genome Sequence of Moraxella macacae 0408225, a Novel Bacterial Species Isolated from a Cynomolgus Macaque with Epistaxis.</title>
        <authorList>
            <person name="Ladner J.T."/>
            <person name="Whitehouse C.A."/>
            <person name="Koroleva G.I."/>
            <person name="Palacios G.F."/>
        </authorList>
    </citation>
    <scope>NUCLEOTIDE SEQUENCE [LARGE SCALE GENOMIC DNA]</scope>
    <source>
        <strain evidence="17 18">0408225</strain>
    </source>
</reference>
<comment type="pathway">
    <text evidence="2">Cell wall biogenesis; peptidoglycan biosynthesis.</text>
</comment>
<dbReference type="STRING" id="1230338.MOMA_07166"/>
<dbReference type="PATRIC" id="fig|1230338.3.peg.1525"/>
<dbReference type="Proteomes" id="UP000023795">
    <property type="component" value="Unassembled WGS sequence"/>
</dbReference>
<dbReference type="Gene3D" id="2.60.410.10">
    <property type="entry name" value="D-Ala-D-Ala carboxypeptidase, C-terminal domain"/>
    <property type="match status" value="1"/>
</dbReference>
<dbReference type="Gene3D" id="3.40.710.10">
    <property type="entry name" value="DD-peptidase/beta-lactamase superfamily"/>
    <property type="match status" value="1"/>
</dbReference>
<comment type="catalytic activity">
    <reaction evidence="12">
        <text>Preferential cleavage: (Ac)2-L-Lys-D-Ala-|-D-Ala. Also transpeptidation of peptidyl-alanyl moieties that are N-acyl substituents of D-alanine.</text>
        <dbReference type="EC" id="3.4.16.4"/>
    </reaction>
</comment>
<dbReference type="GO" id="GO:0009002">
    <property type="term" value="F:serine-type D-Ala-D-Ala carboxypeptidase activity"/>
    <property type="evidence" value="ECO:0007669"/>
    <property type="project" value="UniProtKB-EC"/>
</dbReference>
<feature type="active site" evidence="13">
    <location>
        <position position="143"/>
    </location>
</feature>
<comment type="similarity">
    <text evidence="3 15">Belongs to the peptidase S11 family.</text>
</comment>
<sequence>MVQTLFGEKGITVKYNLQNNLQNKVKIWLLTLSGFGMFGMGSAYAIEAPTLDNSAYILMDYDTGTVLAQKNADQPFPPASLTKMMTSYIIEQQLLSGKLQEDQPVLMTTDAWCRGRNTESCMYVDVNTTATVLDMLKGIIIQSGNDSAKAMAQHISGSEQAFADLMNSEAKKLGMTNTHFVNSTGMPANGHQASPQDLAKLAKAIIKDSGKYYPIYSQKEFTYNNIKQANRNSLLFTDSTVDGLKTGHTKEAGFCLVASSKRGDMRLISVIMGTKSEKARAEQSKELLNWGFGHFNTKVVAPMGQNFGSVAIKYGQADDVAVKTGANLQVLLEKVNQDNIQTVVNLPKNIQAPIAQGQQVGEVVALLHGKAVASAPLIAETAVEKSGILKRIWQYILGLFD</sequence>
<evidence type="ECO:0000256" key="12">
    <source>
        <dbReference type="ARBA" id="ARBA00034000"/>
    </source>
</evidence>
<dbReference type="PANTHER" id="PTHR21581:SF6">
    <property type="entry name" value="TRAFFICKING PROTEIN PARTICLE COMPLEX SUBUNIT 12"/>
    <property type="match status" value="1"/>
</dbReference>
<dbReference type="GO" id="GO:0009252">
    <property type="term" value="P:peptidoglycan biosynthetic process"/>
    <property type="evidence" value="ECO:0007669"/>
    <property type="project" value="UniProtKB-UniPathway"/>
</dbReference>
<dbReference type="EMBL" id="ANIN01000002">
    <property type="protein sequence ID" value="ELA08323.1"/>
    <property type="molecule type" value="Genomic_DNA"/>
</dbReference>
<comment type="function">
    <text evidence="1">Removes C-terminal D-alanyl residues from sugar-peptide cell wall precursors.</text>
</comment>
<dbReference type="AlphaFoldDB" id="L2F787"/>
<dbReference type="Pfam" id="PF07943">
    <property type="entry name" value="PBP5_C"/>
    <property type="match status" value="1"/>
</dbReference>
<evidence type="ECO:0000256" key="6">
    <source>
        <dbReference type="ARBA" id="ARBA00022670"/>
    </source>
</evidence>
<keyword evidence="7" id="KW-0732">Signal</keyword>
<dbReference type="SMART" id="SM00936">
    <property type="entry name" value="PBP5_C"/>
    <property type="match status" value="1"/>
</dbReference>
<keyword evidence="6" id="KW-0645">Protease</keyword>
<evidence type="ECO:0000313" key="17">
    <source>
        <dbReference type="EMBL" id="ELA08323.1"/>
    </source>
</evidence>
<keyword evidence="8" id="KW-0378">Hydrolase</keyword>
<dbReference type="InterPro" id="IPR015956">
    <property type="entry name" value="Peniciliin-bd_prot_C_sf"/>
</dbReference>
<proteinExistence type="inferred from homology"/>
<evidence type="ECO:0000256" key="13">
    <source>
        <dbReference type="PIRSR" id="PIRSR618044-1"/>
    </source>
</evidence>
<name>L2F787_9GAMM</name>
<evidence type="ECO:0000256" key="7">
    <source>
        <dbReference type="ARBA" id="ARBA00022729"/>
    </source>
</evidence>
<dbReference type="InterPro" id="IPR037167">
    <property type="entry name" value="Peptidase_S11_C_sf"/>
</dbReference>
<dbReference type="InterPro" id="IPR018044">
    <property type="entry name" value="Peptidase_S11"/>
</dbReference>
<dbReference type="InterPro" id="IPR001967">
    <property type="entry name" value="Peptidase_S11_N"/>
</dbReference>
<evidence type="ECO:0000256" key="2">
    <source>
        <dbReference type="ARBA" id="ARBA00004752"/>
    </source>
</evidence>
<evidence type="ECO:0000256" key="9">
    <source>
        <dbReference type="ARBA" id="ARBA00022960"/>
    </source>
</evidence>
<keyword evidence="10" id="KW-0573">Peptidoglycan synthesis</keyword>
<dbReference type="GO" id="GO:0008360">
    <property type="term" value="P:regulation of cell shape"/>
    <property type="evidence" value="ECO:0007669"/>
    <property type="project" value="UniProtKB-KW"/>
</dbReference>
<evidence type="ECO:0000313" key="18">
    <source>
        <dbReference type="Proteomes" id="UP000023795"/>
    </source>
</evidence>
<evidence type="ECO:0000256" key="5">
    <source>
        <dbReference type="ARBA" id="ARBA00022645"/>
    </source>
</evidence>
<evidence type="ECO:0000256" key="11">
    <source>
        <dbReference type="ARBA" id="ARBA00023316"/>
    </source>
</evidence>
<evidence type="ECO:0000259" key="16">
    <source>
        <dbReference type="SMART" id="SM00936"/>
    </source>
</evidence>
<evidence type="ECO:0000256" key="15">
    <source>
        <dbReference type="RuleBase" id="RU004016"/>
    </source>
</evidence>
<evidence type="ECO:0000256" key="10">
    <source>
        <dbReference type="ARBA" id="ARBA00022984"/>
    </source>
</evidence>
<protein>
    <recommendedName>
        <fullName evidence="4">serine-type D-Ala-D-Ala carboxypeptidase</fullName>
        <ecNumber evidence="4">3.4.16.4</ecNumber>
    </recommendedName>
</protein>
<dbReference type="InterPro" id="IPR012907">
    <property type="entry name" value="Peptidase_S11_C"/>
</dbReference>